<protein>
    <submittedName>
        <fullName evidence="1">Uncharacterized protein</fullName>
    </submittedName>
</protein>
<reference evidence="1" key="1">
    <citation type="submission" date="2022-02" db="EMBL/GenBank/DDBJ databases">
        <authorList>
            <person name="Henning P.M."/>
            <person name="McCubbin A.G."/>
            <person name="Shore J.S."/>
        </authorList>
    </citation>
    <scope>NUCLEOTIDE SEQUENCE</scope>
    <source>
        <strain evidence="1">F60SS</strain>
        <tissue evidence="1">Leaves</tissue>
    </source>
</reference>
<accession>A0A9Q0J1R6</accession>
<dbReference type="AlphaFoldDB" id="A0A9Q0J1R6"/>
<reference evidence="1" key="2">
    <citation type="journal article" date="2023" name="Plants (Basel)">
        <title>Annotation of the Turnera subulata (Passifloraceae) Draft Genome Reveals the S-Locus Evolved after the Divergence of Turneroideae from Passifloroideae in a Stepwise Manner.</title>
        <authorList>
            <person name="Henning P.M."/>
            <person name="Roalson E.H."/>
            <person name="Mir W."/>
            <person name="McCubbin A.G."/>
            <person name="Shore J.S."/>
        </authorList>
    </citation>
    <scope>NUCLEOTIDE SEQUENCE</scope>
    <source>
        <strain evidence="1">F60SS</strain>
    </source>
</reference>
<evidence type="ECO:0000313" key="2">
    <source>
        <dbReference type="Proteomes" id="UP001141552"/>
    </source>
</evidence>
<comment type="caution">
    <text evidence="1">The sequence shown here is derived from an EMBL/GenBank/DDBJ whole genome shotgun (WGS) entry which is preliminary data.</text>
</comment>
<evidence type="ECO:0000313" key="1">
    <source>
        <dbReference type="EMBL" id="KAJ4825208.1"/>
    </source>
</evidence>
<dbReference type="EMBL" id="JAKUCV010006979">
    <property type="protein sequence ID" value="KAJ4825208.1"/>
    <property type="molecule type" value="Genomic_DNA"/>
</dbReference>
<proteinExistence type="predicted"/>
<dbReference type="Proteomes" id="UP001141552">
    <property type="component" value="Unassembled WGS sequence"/>
</dbReference>
<keyword evidence="2" id="KW-1185">Reference proteome</keyword>
<dbReference type="PANTHER" id="PTHR36740">
    <property type="entry name" value="PRC DOMAIN-CONTAINING PROTEIN"/>
    <property type="match status" value="1"/>
</dbReference>
<gene>
    <name evidence="1" type="ORF">Tsubulata_024459</name>
</gene>
<dbReference type="OrthoDB" id="1826855at2759"/>
<dbReference type="PANTHER" id="PTHR36740:SF1">
    <property type="entry name" value="PRC-BARREL DOMAIN-CONTAINING PROTEIN"/>
    <property type="match status" value="1"/>
</dbReference>
<organism evidence="1 2">
    <name type="scientific">Turnera subulata</name>
    <dbReference type="NCBI Taxonomy" id="218843"/>
    <lineage>
        <taxon>Eukaryota</taxon>
        <taxon>Viridiplantae</taxon>
        <taxon>Streptophyta</taxon>
        <taxon>Embryophyta</taxon>
        <taxon>Tracheophyta</taxon>
        <taxon>Spermatophyta</taxon>
        <taxon>Magnoliopsida</taxon>
        <taxon>eudicotyledons</taxon>
        <taxon>Gunneridae</taxon>
        <taxon>Pentapetalae</taxon>
        <taxon>rosids</taxon>
        <taxon>fabids</taxon>
        <taxon>Malpighiales</taxon>
        <taxon>Passifloraceae</taxon>
        <taxon>Turnera</taxon>
    </lineage>
</organism>
<name>A0A9Q0J1R6_9ROSI</name>
<sequence length="90" mass="10107">MYWAVVAVEVRPTLLSGEADRFLLEDVSQVRGFSFNINSGAVESLELDSFGISIIPSSLVRITGTLQWISCNAKDFDDFLLELHQKRMLV</sequence>